<dbReference type="SUPFAM" id="SSF51366">
    <property type="entry name" value="Ribulose-phoshate binding barrel"/>
    <property type="match status" value="1"/>
</dbReference>
<evidence type="ECO:0000313" key="11">
    <source>
        <dbReference type="EMBL" id="QDK71033.1"/>
    </source>
</evidence>
<gene>
    <name evidence="9" type="primary">trpF</name>
    <name evidence="11" type="ORF">FLP15_07515</name>
</gene>
<dbReference type="EMBL" id="CP041356">
    <property type="protein sequence ID" value="QDK71033.1"/>
    <property type="molecule type" value="Genomic_DNA"/>
</dbReference>
<dbReference type="AlphaFoldDB" id="A0A514Z8Z8"/>
<dbReference type="InterPro" id="IPR013785">
    <property type="entry name" value="Aldolase_TIM"/>
</dbReference>
<dbReference type="PANTHER" id="PTHR42894">
    <property type="entry name" value="N-(5'-PHOSPHORIBOSYL)ANTHRANILATE ISOMERASE"/>
    <property type="match status" value="1"/>
</dbReference>
<comment type="pathway">
    <text evidence="2 9">Amino-acid biosynthesis; L-tryptophan biosynthesis; L-tryptophan from chorismate: step 3/5.</text>
</comment>
<dbReference type="SUPFAM" id="SSF81301">
    <property type="entry name" value="Nucleotidyltransferase"/>
    <property type="match status" value="1"/>
</dbReference>
<dbReference type="InterPro" id="IPR011060">
    <property type="entry name" value="RibuloseP-bd_barrel"/>
</dbReference>
<dbReference type="CDD" id="cd00405">
    <property type="entry name" value="PRAI"/>
    <property type="match status" value="1"/>
</dbReference>
<dbReference type="KEGG" id="lack:FLP15_07515"/>
<dbReference type="GO" id="GO:0000162">
    <property type="term" value="P:L-tryptophan biosynthetic process"/>
    <property type="evidence" value="ECO:0007669"/>
    <property type="project" value="UniProtKB-UniRule"/>
</dbReference>
<dbReference type="UniPathway" id="UPA00035">
    <property type="reaction ID" value="UER00042"/>
</dbReference>
<dbReference type="HAMAP" id="MF_00135">
    <property type="entry name" value="PRAI"/>
    <property type="match status" value="1"/>
</dbReference>
<dbReference type="EC" id="5.3.1.24" evidence="3 9"/>
<evidence type="ECO:0000256" key="2">
    <source>
        <dbReference type="ARBA" id="ARBA00004664"/>
    </source>
</evidence>
<accession>A0A514Z8Z8</accession>
<dbReference type="Gene3D" id="3.20.20.70">
    <property type="entry name" value="Aldolase class I"/>
    <property type="match status" value="1"/>
</dbReference>
<evidence type="ECO:0000256" key="6">
    <source>
        <dbReference type="ARBA" id="ARBA00022822"/>
    </source>
</evidence>
<dbReference type="InterPro" id="IPR044643">
    <property type="entry name" value="TrpF_fam"/>
</dbReference>
<evidence type="ECO:0000256" key="1">
    <source>
        <dbReference type="ARBA" id="ARBA00001164"/>
    </source>
</evidence>
<reference evidence="11 12" key="1">
    <citation type="submission" date="2019-07" db="EMBL/GenBank/DDBJ databases">
        <title>Genome sequencing of KACC 19320.</title>
        <authorList>
            <person name="Heo J."/>
            <person name="Kim S.-J."/>
            <person name="Kim J.-S."/>
            <person name="Hong S.-B."/>
            <person name="Kwon S.-W."/>
        </authorList>
    </citation>
    <scope>NUCLEOTIDE SEQUENCE [LARGE SCALE GENOMIC DNA]</scope>
    <source>
        <strain evidence="11 12">KACC 19320</strain>
    </source>
</reference>
<comment type="catalytic activity">
    <reaction evidence="1 9">
        <text>N-(5-phospho-beta-D-ribosyl)anthranilate = 1-(2-carboxyphenylamino)-1-deoxy-D-ribulose 5-phosphate</text>
        <dbReference type="Rhea" id="RHEA:21540"/>
        <dbReference type="ChEBI" id="CHEBI:18277"/>
        <dbReference type="ChEBI" id="CHEBI:58613"/>
        <dbReference type="EC" id="5.3.1.24"/>
    </reaction>
</comment>
<feature type="domain" description="N-(5'phosphoribosyl) anthranilate isomerase (PRAI)" evidence="10">
    <location>
        <begin position="3"/>
        <end position="190"/>
    </location>
</feature>
<keyword evidence="12" id="KW-1185">Reference proteome</keyword>
<sequence length="348" mass="38650">MNIKICGLRTKSAVDEAVKNGATHLGFILSKSRRQITPEELSVLTADVPKSVKKVGVFVNEPIEFVKNAVATAGLDLVQLHGDEDMSYIRQLSVPVIKAVSDFAKTIQYENVILLLDSSSGGSGQSFDWQSVSSNDFKLPFFVAGGLNPDNVVNAVQYFQDFSNFYGVDVSSGVETDGVKDLMKIRAFIQSASLARYDYLLTAFQTISQKLNAHGIIPYLMGSIATQLVTGFSTNPDDIDIQLRLSDFVQFERLSVLMEELGYHLIDLHEHKFEKGNIHVGFANVETLESYANVDFTALSKSELGEFYLPNLQQNIKIYEAAIHDSWRNGKHKDKLILEKLKALENGN</sequence>
<evidence type="ECO:0000256" key="5">
    <source>
        <dbReference type="ARBA" id="ARBA00022605"/>
    </source>
</evidence>
<dbReference type="Proteomes" id="UP000315128">
    <property type="component" value="Chromosome"/>
</dbReference>
<dbReference type="Pfam" id="PF00697">
    <property type="entry name" value="PRAI"/>
    <property type="match status" value="1"/>
</dbReference>
<keyword evidence="6 9" id="KW-0822">Tryptophan biosynthesis</keyword>
<proteinExistence type="inferred from homology"/>
<evidence type="ECO:0000313" key="12">
    <source>
        <dbReference type="Proteomes" id="UP000315128"/>
    </source>
</evidence>
<protein>
    <recommendedName>
        <fullName evidence="4 9">N-(5'-phosphoribosyl)anthranilate isomerase</fullName>
        <shortName evidence="9">PRAI</shortName>
        <ecNumber evidence="3 9">5.3.1.24</ecNumber>
    </recommendedName>
</protein>
<evidence type="ECO:0000256" key="3">
    <source>
        <dbReference type="ARBA" id="ARBA00012572"/>
    </source>
</evidence>
<evidence type="ECO:0000256" key="9">
    <source>
        <dbReference type="HAMAP-Rule" id="MF_00135"/>
    </source>
</evidence>
<dbReference type="PANTHER" id="PTHR42894:SF1">
    <property type="entry name" value="N-(5'-PHOSPHORIBOSYL)ANTHRANILATE ISOMERASE"/>
    <property type="match status" value="1"/>
</dbReference>
<dbReference type="OrthoDB" id="9786954at2"/>
<comment type="similarity">
    <text evidence="9">Belongs to the TrpF family.</text>
</comment>
<dbReference type="RefSeq" id="WP_142766603.1">
    <property type="nucleotide sequence ID" value="NZ_CP041356.1"/>
</dbReference>
<dbReference type="InterPro" id="IPR001240">
    <property type="entry name" value="PRAI_dom"/>
</dbReference>
<evidence type="ECO:0000256" key="4">
    <source>
        <dbReference type="ARBA" id="ARBA00022272"/>
    </source>
</evidence>
<keyword evidence="8 9" id="KW-0413">Isomerase</keyword>
<organism evidence="11 12">
    <name type="scientific">Lactococcus protaetiae</name>
    <dbReference type="NCBI Taxonomy" id="2592653"/>
    <lineage>
        <taxon>Bacteria</taxon>
        <taxon>Bacillati</taxon>
        <taxon>Bacillota</taxon>
        <taxon>Bacilli</taxon>
        <taxon>Lactobacillales</taxon>
        <taxon>Streptococcaceae</taxon>
        <taxon>Lactococcus</taxon>
    </lineage>
</organism>
<evidence type="ECO:0000256" key="7">
    <source>
        <dbReference type="ARBA" id="ARBA00023141"/>
    </source>
</evidence>
<evidence type="ECO:0000259" key="10">
    <source>
        <dbReference type="Pfam" id="PF00697"/>
    </source>
</evidence>
<keyword evidence="7 9" id="KW-0057">Aromatic amino acid biosynthesis</keyword>
<name>A0A514Z8Z8_9LACT</name>
<dbReference type="GO" id="GO:0004640">
    <property type="term" value="F:phosphoribosylanthranilate isomerase activity"/>
    <property type="evidence" value="ECO:0007669"/>
    <property type="project" value="UniProtKB-UniRule"/>
</dbReference>
<keyword evidence="5 9" id="KW-0028">Amino-acid biosynthesis</keyword>
<dbReference type="InterPro" id="IPR043519">
    <property type="entry name" value="NT_sf"/>
</dbReference>
<evidence type="ECO:0000256" key="8">
    <source>
        <dbReference type="ARBA" id="ARBA00023235"/>
    </source>
</evidence>